<evidence type="ECO:0000256" key="2">
    <source>
        <dbReference type="ARBA" id="ARBA00022801"/>
    </source>
</evidence>
<reference evidence="11" key="1">
    <citation type="journal article" date="2019" name="Int. J. Syst. Evol. Microbiol.">
        <title>The Global Catalogue of Microorganisms (GCM) 10K type strain sequencing project: providing services to taxonomists for standard genome sequencing and annotation.</title>
        <authorList>
            <consortium name="The Broad Institute Genomics Platform"/>
            <consortium name="The Broad Institute Genome Sequencing Center for Infectious Disease"/>
            <person name="Wu L."/>
            <person name="Ma J."/>
        </authorList>
    </citation>
    <scope>NUCLEOTIDE SEQUENCE [LARGE SCALE GENOMIC DNA]</scope>
    <source>
        <strain evidence="11">JCM 17664</strain>
    </source>
</reference>
<feature type="domain" description="Glycoside hydrolase family 5" evidence="9">
    <location>
        <begin position="93"/>
        <end position="305"/>
    </location>
</feature>
<keyword evidence="5 7" id="KW-0326">Glycosidase</keyword>
<protein>
    <submittedName>
        <fullName evidence="10">Cellulase family glycosylhydrolase</fullName>
    </submittedName>
</protein>
<keyword evidence="11" id="KW-1185">Reference proteome</keyword>
<evidence type="ECO:0000256" key="7">
    <source>
        <dbReference type="RuleBase" id="RU361153"/>
    </source>
</evidence>
<dbReference type="Gene3D" id="3.20.20.80">
    <property type="entry name" value="Glycosidases"/>
    <property type="match status" value="1"/>
</dbReference>
<gene>
    <name evidence="10" type="ORF">GCM10023143_18850</name>
</gene>
<dbReference type="InterPro" id="IPR050386">
    <property type="entry name" value="Glycosyl_hydrolase_5"/>
</dbReference>
<proteinExistence type="inferred from homology"/>
<name>A0ABP8FT64_9BACT</name>
<sequence>MLHFFFLKKYVGSALYRSGRILCTICILCIGLSCPANAHATSPPDTIGSPGTAWIRLSKDGRHFVQGRAGQPFVIWGVNYDRDNGGRLLEDYWLQEWNTVAEDFGEIKQLGANVVRIHLQFGKFMRASGQPDTIALRQLSRLLRLAEKTGLYLDITGLGNYHKQDVPEWFGKMGEADRWKAQAAFWKAVAGVCAQSPAVFCYDLMNEPLWPSSKKETEWLAGELAGKYYCQRITLDLGKRAPEQVAKTWIHTLVSAIRTADSRHLITLGAIPMAQYFPGAGLTFCSPEVAKELDFISVHFYPDGKDVAGQIRILKTYDIGKPLLIEEMFPLKCNIDTLNAFVEASRTVAAGWIGFYWGTRPDEYPKDMAGALIRSWLAYFRQKAADITGSANPGSGG</sequence>
<evidence type="ECO:0000313" key="10">
    <source>
        <dbReference type="EMBL" id="GAA4310402.1"/>
    </source>
</evidence>
<dbReference type="Pfam" id="PF00150">
    <property type="entry name" value="Cellulase"/>
    <property type="match status" value="1"/>
</dbReference>
<dbReference type="Proteomes" id="UP001501207">
    <property type="component" value="Unassembled WGS sequence"/>
</dbReference>
<evidence type="ECO:0000256" key="8">
    <source>
        <dbReference type="SAM" id="SignalP"/>
    </source>
</evidence>
<evidence type="ECO:0000313" key="11">
    <source>
        <dbReference type="Proteomes" id="UP001501207"/>
    </source>
</evidence>
<evidence type="ECO:0000256" key="6">
    <source>
        <dbReference type="ARBA" id="ARBA00023326"/>
    </source>
</evidence>
<organism evidence="10 11">
    <name type="scientific">Compostibacter hankyongensis</name>
    <dbReference type="NCBI Taxonomy" id="1007089"/>
    <lineage>
        <taxon>Bacteria</taxon>
        <taxon>Pseudomonadati</taxon>
        <taxon>Bacteroidota</taxon>
        <taxon>Chitinophagia</taxon>
        <taxon>Chitinophagales</taxon>
        <taxon>Chitinophagaceae</taxon>
        <taxon>Compostibacter</taxon>
    </lineage>
</organism>
<keyword evidence="6" id="KW-0624">Polysaccharide degradation</keyword>
<evidence type="ECO:0000256" key="1">
    <source>
        <dbReference type="ARBA" id="ARBA00005641"/>
    </source>
</evidence>
<evidence type="ECO:0000256" key="5">
    <source>
        <dbReference type="ARBA" id="ARBA00023295"/>
    </source>
</evidence>
<keyword evidence="2 7" id="KW-0378">Hydrolase</keyword>
<feature type="signal peptide" evidence="8">
    <location>
        <begin position="1"/>
        <end position="38"/>
    </location>
</feature>
<dbReference type="PANTHER" id="PTHR31297:SF41">
    <property type="entry name" value="ENDOGLUCANASE, PUTATIVE (AFU_ORTHOLOGUE AFUA_5G01830)-RELATED"/>
    <property type="match status" value="1"/>
</dbReference>
<keyword evidence="4" id="KW-0119">Carbohydrate metabolism</keyword>
<dbReference type="SUPFAM" id="SSF51445">
    <property type="entry name" value="(Trans)glycosidases"/>
    <property type="match status" value="1"/>
</dbReference>
<accession>A0ABP8FT64</accession>
<keyword evidence="3" id="KW-0136">Cellulose degradation</keyword>
<keyword evidence="8" id="KW-0732">Signal</keyword>
<feature type="chain" id="PRO_5047165310" evidence="8">
    <location>
        <begin position="39"/>
        <end position="397"/>
    </location>
</feature>
<dbReference type="InterPro" id="IPR017853">
    <property type="entry name" value="GH"/>
</dbReference>
<dbReference type="InterPro" id="IPR001547">
    <property type="entry name" value="Glyco_hydro_5"/>
</dbReference>
<comment type="similarity">
    <text evidence="1 7">Belongs to the glycosyl hydrolase 5 (cellulase A) family.</text>
</comment>
<dbReference type="EMBL" id="BAABFN010000004">
    <property type="protein sequence ID" value="GAA4310402.1"/>
    <property type="molecule type" value="Genomic_DNA"/>
</dbReference>
<evidence type="ECO:0000256" key="3">
    <source>
        <dbReference type="ARBA" id="ARBA00023001"/>
    </source>
</evidence>
<evidence type="ECO:0000259" key="9">
    <source>
        <dbReference type="Pfam" id="PF00150"/>
    </source>
</evidence>
<dbReference type="PANTHER" id="PTHR31297">
    <property type="entry name" value="GLUCAN ENDO-1,6-BETA-GLUCOSIDASE B"/>
    <property type="match status" value="1"/>
</dbReference>
<comment type="caution">
    <text evidence="10">The sequence shown here is derived from an EMBL/GenBank/DDBJ whole genome shotgun (WGS) entry which is preliminary data.</text>
</comment>
<evidence type="ECO:0000256" key="4">
    <source>
        <dbReference type="ARBA" id="ARBA00023277"/>
    </source>
</evidence>
<dbReference type="RefSeq" id="WP_344978557.1">
    <property type="nucleotide sequence ID" value="NZ_BAABFN010000004.1"/>
</dbReference>